<protein>
    <submittedName>
        <fullName evidence="1">Uncharacterized protein</fullName>
    </submittedName>
</protein>
<gene>
    <name evidence="1" type="ORF">EAI_15972</name>
</gene>
<keyword evidence="2" id="KW-1185">Reference proteome</keyword>
<feature type="non-terminal residue" evidence="1">
    <location>
        <position position="1"/>
    </location>
</feature>
<sequence>ITNRLTTRFSLFIKHKKRIFL</sequence>
<dbReference type="AlphaFoldDB" id="E2C6B1"/>
<name>E2C6B1_HARSA</name>
<evidence type="ECO:0000313" key="1">
    <source>
        <dbReference type="EMBL" id="EFN76520.1"/>
    </source>
</evidence>
<dbReference type="EMBL" id="GL453048">
    <property type="protein sequence ID" value="EFN76520.1"/>
    <property type="molecule type" value="Genomic_DNA"/>
</dbReference>
<accession>E2C6B1</accession>
<reference evidence="1 2" key="1">
    <citation type="journal article" date="2010" name="Science">
        <title>Genomic comparison of the ants Camponotus floridanus and Harpegnathos saltator.</title>
        <authorList>
            <person name="Bonasio R."/>
            <person name="Zhang G."/>
            <person name="Ye C."/>
            <person name="Mutti N.S."/>
            <person name="Fang X."/>
            <person name="Qin N."/>
            <person name="Donahue G."/>
            <person name="Yang P."/>
            <person name="Li Q."/>
            <person name="Li C."/>
            <person name="Zhang P."/>
            <person name="Huang Z."/>
            <person name="Berger S.L."/>
            <person name="Reinberg D."/>
            <person name="Wang J."/>
            <person name="Liebig J."/>
        </authorList>
    </citation>
    <scope>NUCLEOTIDE SEQUENCE [LARGE SCALE GENOMIC DNA]</scope>
    <source>
        <strain evidence="1 2">R22 G/1</strain>
    </source>
</reference>
<proteinExistence type="predicted"/>
<feature type="non-terminal residue" evidence="1">
    <location>
        <position position="21"/>
    </location>
</feature>
<dbReference type="Proteomes" id="UP000008237">
    <property type="component" value="Unassembled WGS sequence"/>
</dbReference>
<organism evidence="2">
    <name type="scientific">Harpegnathos saltator</name>
    <name type="common">Jerdon's jumping ant</name>
    <dbReference type="NCBI Taxonomy" id="610380"/>
    <lineage>
        <taxon>Eukaryota</taxon>
        <taxon>Metazoa</taxon>
        <taxon>Ecdysozoa</taxon>
        <taxon>Arthropoda</taxon>
        <taxon>Hexapoda</taxon>
        <taxon>Insecta</taxon>
        <taxon>Pterygota</taxon>
        <taxon>Neoptera</taxon>
        <taxon>Endopterygota</taxon>
        <taxon>Hymenoptera</taxon>
        <taxon>Apocrita</taxon>
        <taxon>Aculeata</taxon>
        <taxon>Formicoidea</taxon>
        <taxon>Formicidae</taxon>
        <taxon>Ponerinae</taxon>
        <taxon>Ponerini</taxon>
        <taxon>Harpegnathos</taxon>
    </lineage>
</organism>
<dbReference type="InParanoid" id="E2C6B1"/>
<evidence type="ECO:0000313" key="2">
    <source>
        <dbReference type="Proteomes" id="UP000008237"/>
    </source>
</evidence>